<dbReference type="PANTHER" id="PTHR43806:SF66">
    <property type="entry name" value="SERIN ENDOPEPTIDASE"/>
    <property type="match status" value="1"/>
</dbReference>
<dbReference type="PROSITE" id="PS00137">
    <property type="entry name" value="SUBTILASE_HIS"/>
    <property type="match status" value="1"/>
</dbReference>
<dbReference type="GO" id="GO:0006508">
    <property type="term" value="P:proteolysis"/>
    <property type="evidence" value="ECO:0007669"/>
    <property type="project" value="UniProtKB-KW"/>
</dbReference>
<dbReference type="GO" id="GO:0005615">
    <property type="term" value="C:extracellular space"/>
    <property type="evidence" value="ECO:0007669"/>
    <property type="project" value="TreeGrafter"/>
</dbReference>
<dbReference type="PROSITE" id="PS00136">
    <property type="entry name" value="SUBTILASE_ASP"/>
    <property type="match status" value="1"/>
</dbReference>
<evidence type="ECO:0000256" key="5">
    <source>
        <dbReference type="PIRSR" id="PIRSR615500-1"/>
    </source>
</evidence>
<dbReference type="InterPro" id="IPR023828">
    <property type="entry name" value="Peptidase_S8_Ser-AS"/>
</dbReference>
<evidence type="ECO:0000256" key="1">
    <source>
        <dbReference type="ARBA" id="ARBA00011073"/>
    </source>
</evidence>
<dbReference type="AlphaFoldDB" id="A0AAD5U726"/>
<dbReference type="InterPro" id="IPR022398">
    <property type="entry name" value="Peptidase_S8_His-AS"/>
</dbReference>
<evidence type="ECO:0000256" key="3">
    <source>
        <dbReference type="ARBA" id="ARBA00022801"/>
    </source>
</evidence>
<reference evidence="9" key="1">
    <citation type="submission" date="2020-05" db="EMBL/GenBank/DDBJ databases">
        <title>Phylogenomic resolution of chytrid fungi.</title>
        <authorList>
            <person name="Stajich J.E."/>
            <person name="Amses K."/>
            <person name="Simmons R."/>
            <person name="Seto K."/>
            <person name="Myers J."/>
            <person name="Bonds A."/>
            <person name="Quandt C.A."/>
            <person name="Barry K."/>
            <person name="Liu P."/>
            <person name="Grigoriev I."/>
            <person name="Longcore J.E."/>
            <person name="James T.Y."/>
        </authorList>
    </citation>
    <scope>NUCLEOTIDE SEQUENCE</scope>
    <source>
        <strain evidence="9">JEL0476</strain>
    </source>
</reference>
<accession>A0AAD5U726</accession>
<sequence>MVTSTFFTIEYGQKIDITGNPSEDDDIVDAHNILLSMEEITEVYPMMEYGVPKTVKSKNNRVRKHHKDNRLDERDTTSITEKHFGIDKLKSLGYFGTGYKVGIIDTGVDYTHPALGGGFGPGFKVGVGYDFVGDAYGSFSSTATPDEDPMDCVGHGTHVAGIIAADTFGPNGLIEGVANNVTIGAYKIFGCDGSTTSDLIIQALKRAYNDGMDVINLSIAEAGCLVDTAVSKFASLISDRGVQVVVAQGNDGFNGLFTCGSPALGKNVIAVGSVNGFDQITNYFTVKYNTTSIDDIYKSDVERTFKYESYLGFDGNLNLNLKPSTKFRKNLTDDGCAGFGDEEFFLNTIALLRVPTDCDISVSYFNAILSGAAGVMFYTQSEVYDDKAIDYSNLRKFNNATWYSISGLDGIHLSELACNQLNQSVFIDWSETVLLDGKDAGVMYESSSWGPRADLEIKPDVSAPGAYIASTYPLSKSHGDGYAILTGTSMASPFVAGCIILAMEFLKNNNIPFTSKEIINYIMTTASPVNSKNSGLESIYRQGSGLIHLNNIFNPKTLLSPSKLSLGSVNIFEKVFLNFTIKNVKFAKAEKDGLNSSQCYKVSFIETNNLDLNFEKINTEVDVISNAEQLGTKENSNLFDLFKINCLDFDFITDYISINSNEAKKVECYLELKDRLLELQQVNFLFGGFIQVSNIFSEEQLRIPFAGFFGNFSQISVMDLSKEAPYLVDPQKFQKYNKFSDILRINPKNFNFPILNLFLNIPTKLIKLDVLDENLQYKGKFKNLINLPRSLNQQYLQILWPAKFSINNTQLIQCSNDIIYRLRITAYRYDGSFQTFYTSGILFTDAEEIEDTNNILGIPVTGWL</sequence>
<evidence type="ECO:0000256" key="7">
    <source>
        <dbReference type="RuleBase" id="RU003355"/>
    </source>
</evidence>
<feature type="domain" description="Peptidase S8/S53" evidence="8">
    <location>
        <begin position="96"/>
        <end position="542"/>
    </location>
</feature>
<keyword evidence="10" id="KW-1185">Reference proteome</keyword>
<feature type="active site" description="Charge relay system" evidence="5 6">
    <location>
        <position position="489"/>
    </location>
</feature>
<dbReference type="InterPro" id="IPR036852">
    <property type="entry name" value="Peptidase_S8/S53_dom_sf"/>
</dbReference>
<evidence type="ECO:0000256" key="6">
    <source>
        <dbReference type="PROSITE-ProRule" id="PRU01240"/>
    </source>
</evidence>
<dbReference type="InterPro" id="IPR023827">
    <property type="entry name" value="Peptidase_S8_Asp-AS"/>
</dbReference>
<gene>
    <name evidence="9" type="ORF">HK099_004073</name>
</gene>
<comment type="similarity">
    <text evidence="1 6 7">Belongs to the peptidase S8 family.</text>
</comment>
<dbReference type="PROSITE" id="PS51892">
    <property type="entry name" value="SUBTILASE"/>
    <property type="match status" value="1"/>
</dbReference>
<evidence type="ECO:0000256" key="4">
    <source>
        <dbReference type="ARBA" id="ARBA00022825"/>
    </source>
</evidence>
<organism evidence="9 10">
    <name type="scientific">Clydaea vesicula</name>
    <dbReference type="NCBI Taxonomy" id="447962"/>
    <lineage>
        <taxon>Eukaryota</taxon>
        <taxon>Fungi</taxon>
        <taxon>Fungi incertae sedis</taxon>
        <taxon>Chytridiomycota</taxon>
        <taxon>Chytridiomycota incertae sedis</taxon>
        <taxon>Chytridiomycetes</taxon>
        <taxon>Lobulomycetales</taxon>
        <taxon>Lobulomycetaceae</taxon>
        <taxon>Clydaea</taxon>
    </lineage>
</organism>
<evidence type="ECO:0000313" key="9">
    <source>
        <dbReference type="EMBL" id="KAJ3226804.1"/>
    </source>
</evidence>
<dbReference type="Gene3D" id="3.40.50.200">
    <property type="entry name" value="Peptidase S8/S53 domain"/>
    <property type="match status" value="2"/>
</dbReference>
<keyword evidence="3 6" id="KW-0378">Hydrolase</keyword>
<dbReference type="Pfam" id="PF00082">
    <property type="entry name" value="Peptidase_S8"/>
    <property type="match status" value="1"/>
</dbReference>
<evidence type="ECO:0000259" key="8">
    <source>
        <dbReference type="Pfam" id="PF00082"/>
    </source>
</evidence>
<keyword evidence="4 6" id="KW-0720">Serine protease</keyword>
<dbReference type="InterPro" id="IPR015500">
    <property type="entry name" value="Peptidase_S8_subtilisin-rel"/>
</dbReference>
<dbReference type="InterPro" id="IPR050131">
    <property type="entry name" value="Peptidase_S8_subtilisin-like"/>
</dbReference>
<protein>
    <recommendedName>
        <fullName evidence="8">Peptidase S8/S53 domain-containing protein</fullName>
    </recommendedName>
</protein>
<dbReference type="PANTHER" id="PTHR43806">
    <property type="entry name" value="PEPTIDASE S8"/>
    <property type="match status" value="1"/>
</dbReference>
<comment type="caution">
    <text evidence="9">The sequence shown here is derived from an EMBL/GenBank/DDBJ whole genome shotgun (WGS) entry which is preliminary data.</text>
</comment>
<dbReference type="PROSITE" id="PS00138">
    <property type="entry name" value="SUBTILASE_SER"/>
    <property type="match status" value="1"/>
</dbReference>
<dbReference type="InterPro" id="IPR034187">
    <property type="entry name" value="Peptidases_S8_5"/>
</dbReference>
<feature type="active site" description="Charge relay system" evidence="5 6">
    <location>
        <position position="155"/>
    </location>
</feature>
<proteinExistence type="inferred from homology"/>
<dbReference type="Proteomes" id="UP001211065">
    <property type="component" value="Unassembled WGS sequence"/>
</dbReference>
<name>A0AAD5U726_9FUNG</name>
<evidence type="ECO:0000256" key="2">
    <source>
        <dbReference type="ARBA" id="ARBA00022670"/>
    </source>
</evidence>
<feature type="active site" description="Charge relay system" evidence="5 6">
    <location>
        <position position="105"/>
    </location>
</feature>
<dbReference type="GO" id="GO:0004252">
    <property type="term" value="F:serine-type endopeptidase activity"/>
    <property type="evidence" value="ECO:0007669"/>
    <property type="project" value="UniProtKB-UniRule"/>
</dbReference>
<dbReference type="EMBL" id="JADGJW010000028">
    <property type="protein sequence ID" value="KAJ3226804.1"/>
    <property type="molecule type" value="Genomic_DNA"/>
</dbReference>
<dbReference type="CDD" id="cd07489">
    <property type="entry name" value="Peptidases_S8_5"/>
    <property type="match status" value="1"/>
</dbReference>
<evidence type="ECO:0000313" key="10">
    <source>
        <dbReference type="Proteomes" id="UP001211065"/>
    </source>
</evidence>
<dbReference type="PRINTS" id="PR00723">
    <property type="entry name" value="SUBTILISIN"/>
</dbReference>
<keyword evidence="2 6" id="KW-0645">Protease</keyword>
<dbReference type="SUPFAM" id="SSF52743">
    <property type="entry name" value="Subtilisin-like"/>
    <property type="match status" value="1"/>
</dbReference>
<dbReference type="InterPro" id="IPR000209">
    <property type="entry name" value="Peptidase_S8/S53_dom"/>
</dbReference>